<evidence type="ECO:0000313" key="1">
    <source>
        <dbReference type="EMBL" id="SHJ21661.1"/>
    </source>
</evidence>
<dbReference type="STRING" id="1118202.SAMN05443429_11264"/>
<evidence type="ECO:0000313" key="2">
    <source>
        <dbReference type="Proteomes" id="UP000184335"/>
    </source>
</evidence>
<accession>A0A1M6HHK4</accession>
<dbReference type="EMBL" id="FQYI01000012">
    <property type="protein sequence ID" value="SHJ21661.1"/>
    <property type="molecule type" value="Genomic_DNA"/>
</dbReference>
<sequence>MGQIIELDLSAFFHNGKREVLLKEYIEKWREFKWNNGGEKFRQLPEEEQKEISRRILRAMDIRNSIISDRKRRMAEAGVFDMMYGIERSFRI</sequence>
<gene>
    <name evidence="1" type="ORF">SAMN05443429_11264</name>
</gene>
<protein>
    <submittedName>
        <fullName evidence="1">Uncharacterized protein</fullName>
    </submittedName>
</protein>
<name>A0A1M6HHK4_9FLAO</name>
<proteinExistence type="predicted"/>
<dbReference type="AlphaFoldDB" id="A0A1M6HHK4"/>
<organism evidence="1 2">
    <name type="scientific">Cruoricaptor ignavus</name>
    <dbReference type="NCBI Taxonomy" id="1118202"/>
    <lineage>
        <taxon>Bacteria</taxon>
        <taxon>Pseudomonadati</taxon>
        <taxon>Bacteroidota</taxon>
        <taxon>Flavobacteriia</taxon>
        <taxon>Flavobacteriales</taxon>
        <taxon>Weeksellaceae</taxon>
        <taxon>Cruoricaptor</taxon>
    </lineage>
</organism>
<dbReference type="OrthoDB" id="9776847at2"/>
<reference evidence="1 2" key="1">
    <citation type="submission" date="2016-11" db="EMBL/GenBank/DDBJ databases">
        <authorList>
            <person name="Jaros S."/>
            <person name="Januszkiewicz K."/>
            <person name="Wedrychowicz H."/>
        </authorList>
    </citation>
    <scope>NUCLEOTIDE SEQUENCE [LARGE SCALE GENOMIC DNA]</scope>
    <source>
        <strain evidence="1 2">DSM 25479</strain>
    </source>
</reference>
<dbReference type="RefSeq" id="WP_073180912.1">
    <property type="nucleotide sequence ID" value="NZ_FQYI01000012.1"/>
</dbReference>
<dbReference type="Proteomes" id="UP000184335">
    <property type="component" value="Unassembled WGS sequence"/>
</dbReference>
<keyword evidence="2" id="KW-1185">Reference proteome</keyword>